<dbReference type="CDD" id="cd00009">
    <property type="entry name" value="AAA"/>
    <property type="match status" value="1"/>
</dbReference>
<evidence type="ECO:0000313" key="2">
    <source>
        <dbReference type="EMBL" id="SLN62019.1"/>
    </source>
</evidence>
<dbReference type="InterPro" id="IPR052934">
    <property type="entry name" value="Methyl-DNA_Rec/Restrict_Enz"/>
</dbReference>
<dbReference type="GO" id="GO:0016887">
    <property type="term" value="F:ATP hydrolysis activity"/>
    <property type="evidence" value="ECO:0007669"/>
    <property type="project" value="InterPro"/>
</dbReference>
<dbReference type="RefSeq" id="WP_085827832.1">
    <property type="nucleotide sequence ID" value="NZ_FWFJ01000031.1"/>
</dbReference>
<feature type="domain" description="AAA+ ATPase" evidence="1">
    <location>
        <begin position="14"/>
        <end position="244"/>
    </location>
</feature>
<dbReference type="Pfam" id="PF07728">
    <property type="entry name" value="AAA_5"/>
    <property type="match status" value="1"/>
</dbReference>
<dbReference type="PANTHER" id="PTHR37291">
    <property type="entry name" value="5-METHYLCYTOSINE-SPECIFIC RESTRICTION ENZYME B"/>
    <property type="match status" value="1"/>
</dbReference>
<evidence type="ECO:0000259" key="1">
    <source>
        <dbReference type="SMART" id="SM00382"/>
    </source>
</evidence>
<dbReference type="PANTHER" id="PTHR37291:SF1">
    <property type="entry name" value="TYPE IV METHYL-DIRECTED RESTRICTION ENZYME ECOKMCRB SUBUNIT"/>
    <property type="match status" value="1"/>
</dbReference>
<dbReference type="OrthoDB" id="9781481at2"/>
<dbReference type="InterPro" id="IPR027417">
    <property type="entry name" value="P-loop_NTPase"/>
</dbReference>
<dbReference type="InterPro" id="IPR003593">
    <property type="entry name" value="AAA+_ATPase"/>
</dbReference>
<dbReference type="EMBL" id="FWFJ01000031">
    <property type="protein sequence ID" value="SLN62019.1"/>
    <property type="molecule type" value="Genomic_DNA"/>
</dbReference>
<dbReference type="GO" id="GO:0005524">
    <property type="term" value="F:ATP binding"/>
    <property type="evidence" value="ECO:0007669"/>
    <property type="project" value="InterPro"/>
</dbReference>
<keyword evidence="3" id="KW-1185">Reference proteome</keyword>
<dbReference type="AlphaFoldDB" id="A0A1X6ZUI2"/>
<dbReference type="EC" id="3.1.21.-" evidence="2"/>
<accession>A0A1X6ZUI2</accession>
<protein>
    <submittedName>
        <fullName evidence="2">5-methylcytosine-specific restriction enzyme B</fullName>
        <ecNumber evidence="2">3.1.21.-</ecNumber>
    </submittedName>
</protein>
<gene>
    <name evidence="2" type="primary">mcrB</name>
    <name evidence="2" type="ORF">ROG8370_02863</name>
</gene>
<dbReference type="Proteomes" id="UP000194012">
    <property type="component" value="Unassembled WGS sequence"/>
</dbReference>
<dbReference type="InterPro" id="IPR011704">
    <property type="entry name" value="ATPase_dyneun-rel_AAA"/>
</dbReference>
<proteinExistence type="predicted"/>
<evidence type="ECO:0000313" key="3">
    <source>
        <dbReference type="Proteomes" id="UP000194012"/>
    </source>
</evidence>
<dbReference type="Gene3D" id="3.40.50.300">
    <property type="entry name" value="P-loop containing nucleotide triphosphate hydrolases"/>
    <property type="match status" value="1"/>
</dbReference>
<organism evidence="2 3">
    <name type="scientific">Roseovarius gaetbuli</name>
    <dbReference type="NCBI Taxonomy" id="1356575"/>
    <lineage>
        <taxon>Bacteria</taxon>
        <taxon>Pseudomonadati</taxon>
        <taxon>Pseudomonadota</taxon>
        <taxon>Alphaproteobacteria</taxon>
        <taxon>Rhodobacterales</taxon>
        <taxon>Roseobacteraceae</taxon>
        <taxon>Roseovarius</taxon>
    </lineage>
</organism>
<keyword evidence="2" id="KW-0378">Hydrolase</keyword>
<name>A0A1X6ZUI2_9RHOB</name>
<reference evidence="3" key="1">
    <citation type="submission" date="2017-03" db="EMBL/GenBank/DDBJ databases">
        <authorList>
            <person name="Rodrigo-Torres L."/>
            <person name="Arahal R.D."/>
            <person name="Lucena T."/>
        </authorList>
    </citation>
    <scope>NUCLEOTIDE SEQUENCE [LARGE SCALE GENOMIC DNA]</scope>
    <source>
        <strain evidence="3">CECT 8370</strain>
    </source>
</reference>
<dbReference type="SUPFAM" id="SSF52540">
    <property type="entry name" value="P-loop containing nucleoside triphosphate hydrolases"/>
    <property type="match status" value="1"/>
</dbReference>
<dbReference type="SMART" id="SM00382">
    <property type="entry name" value="AAA"/>
    <property type="match status" value="1"/>
</dbReference>
<sequence>MTVTAAQALAALADNKNVLLYGPPGTGKTWLLSNIINLLNSRPAAEGGRPVLNVGNPAEVFGAAGEGEIDLPLPKNMTFDWVTFHQSYSYEEFIIGKFPLPKEGGVVLQPFFGLLMNAAISLSEAGPDAGHIIIIDELNRANASQVFGEFITLLDSDYRATIKGVVNPHALSIRLPGIRYKDGVSEPIGRFANDKFYKLPEDWKFPENLYILATMNSVDRAALPLDSALTRRFFQLKMAPDLVHLAALLAVDLEALAAKANALREADAGGAEALTAEECSVLLLDRLNIIIASELGKDFELGHALLVDVERASAENKWAALVSVWDSKIYPQLSERFLQDSDTMRDILKATTPDVVGEFIFERGQIGQGPKPNASIEVKDFSAGSLEAATEVLRYLAL</sequence>